<dbReference type="Pfam" id="PF07645">
    <property type="entry name" value="EGF_CA"/>
    <property type="match status" value="3"/>
</dbReference>
<keyword evidence="4 6" id="KW-1015">Disulfide bond</keyword>
<dbReference type="SMART" id="SM00179">
    <property type="entry name" value="EGF_CA"/>
    <property type="match status" value="6"/>
</dbReference>
<dbReference type="InterPro" id="IPR002049">
    <property type="entry name" value="LE_dom"/>
</dbReference>
<keyword evidence="3" id="KW-0677">Repeat</keyword>
<keyword evidence="5" id="KW-0325">Glycoprotein</keyword>
<keyword evidence="9" id="KW-1185">Reference proteome</keyword>
<organism evidence="8 9">
    <name type="scientific">Hirundo rustica rustica</name>
    <dbReference type="NCBI Taxonomy" id="333673"/>
    <lineage>
        <taxon>Eukaryota</taxon>
        <taxon>Metazoa</taxon>
        <taxon>Chordata</taxon>
        <taxon>Craniata</taxon>
        <taxon>Vertebrata</taxon>
        <taxon>Euteleostomi</taxon>
        <taxon>Archelosauria</taxon>
        <taxon>Archosauria</taxon>
        <taxon>Dinosauria</taxon>
        <taxon>Saurischia</taxon>
        <taxon>Theropoda</taxon>
        <taxon>Coelurosauria</taxon>
        <taxon>Aves</taxon>
        <taxon>Neognathae</taxon>
        <taxon>Neoaves</taxon>
        <taxon>Telluraves</taxon>
        <taxon>Australaves</taxon>
        <taxon>Passeriformes</taxon>
        <taxon>Sylvioidea</taxon>
        <taxon>Hirundinidae</taxon>
        <taxon>Hirundo</taxon>
    </lineage>
</organism>
<evidence type="ECO:0000256" key="3">
    <source>
        <dbReference type="ARBA" id="ARBA00022737"/>
    </source>
</evidence>
<proteinExistence type="predicted"/>
<dbReference type="InterPro" id="IPR013032">
    <property type="entry name" value="EGF-like_CS"/>
</dbReference>
<dbReference type="SMART" id="SM00181">
    <property type="entry name" value="EGF"/>
    <property type="match status" value="11"/>
</dbReference>
<comment type="caution">
    <text evidence="8">The sequence shown here is derived from an EMBL/GenBank/DDBJ whole genome shotgun (WGS) entry which is preliminary data.</text>
</comment>
<feature type="disulfide bond" evidence="6">
    <location>
        <begin position="699"/>
        <end position="708"/>
    </location>
</feature>
<feature type="disulfide bond" evidence="6">
    <location>
        <begin position="501"/>
        <end position="510"/>
    </location>
</feature>
<evidence type="ECO:0000256" key="2">
    <source>
        <dbReference type="ARBA" id="ARBA00022729"/>
    </source>
</evidence>
<dbReference type="Pfam" id="PF12662">
    <property type="entry name" value="cEGF"/>
    <property type="match status" value="1"/>
</dbReference>
<evidence type="ECO:0000259" key="7">
    <source>
        <dbReference type="PROSITE" id="PS50026"/>
    </source>
</evidence>
<dbReference type="InterPro" id="IPR013111">
    <property type="entry name" value="EGF_extracell"/>
</dbReference>
<protein>
    <recommendedName>
        <fullName evidence="7">EGF-like domain-containing protein</fullName>
    </recommendedName>
</protein>
<feature type="domain" description="EGF-like" evidence="7">
    <location>
        <begin position="673"/>
        <end position="709"/>
    </location>
</feature>
<keyword evidence="2" id="KW-0732">Signal</keyword>
<dbReference type="Pfam" id="PF12661">
    <property type="entry name" value="hEGF"/>
    <property type="match status" value="1"/>
</dbReference>
<evidence type="ECO:0000256" key="4">
    <source>
        <dbReference type="ARBA" id="ARBA00023157"/>
    </source>
</evidence>
<name>A0A3M0JLX8_HIRRU</name>
<dbReference type="InterPro" id="IPR049883">
    <property type="entry name" value="NOTCH1_EGF-like"/>
</dbReference>
<dbReference type="EMBL" id="QRBI01000134">
    <property type="protein sequence ID" value="RMC01943.1"/>
    <property type="molecule type" value="Genomic_DNA"/>
</dbReference>
<dbReference type="InterPro" id="IPR009030">
    <property type="entry name" value="Growth_fac_rcpt_cys_sf"/>
</dbReference>
<feature type="domain" description="EGF-like" evidence="7">
    <location>
        <begin position="257"/>
        <end position="297"/>
    </location>
</feature>
<keyword evidence="1 6" id="KW-0245">EGF-like domain</keyword>
<dbReference type="Gene3D" id="2.10.25.10">
    <property type="entry name" value="Laminin"/>
    <property type="match status" value="6"/>
</dbReference>
<dbReference type="InterPro" id="IPR000152">
    <property type="entry name" value="EGF-type_Asp/Asn_hydroxyl_site"/>
</dbReference>
<dbReference type="CDD" id="cd00055">
    <property type="entry name" value="EGF_Lam"/>
    <property type="match status" value="1"/>
</dbReference>
<dbReference type="SMART" id="SM00180">
    <property type="entry name" value="EGF_Lam"/>
    <property type="match status" value="3"/>
</dbReference>
<dbReference type="Pfam" id="PF07974">
    <property type="entry name" value="EGF_2"/>
    <property type="match status" value="1"/>
</dbReference>
<dbReference type="PRINTS" id="PR00011">
    <property type="entry name" value="EGFLAMININ"/>
</dbReference>
<dbReference type="OrthoDB" id="409374at2759"/>
<dbReference type="PANTHER" id="PTHR24035">
    <property type="entry name" value="MULTIPLE EPIDERMAL GROWTH FACTOR-LIKE DOMAINS PROTEIN"/>
    <property type="match status" value="1"/>
</dbReference>
<dbReference type="FunFam" id="2.10.25.10:FF:000240">
    <property type="entry name" value="Vitamin K-dependent protein S"/>
    <property type="match status" value="2"/>
</dbReference>
<gene>
    <name evidence="8" type="ORF">DUI87_21105</name>
</gene>
<dbReference type="PROSITE" id="PS00010">
    <property type="entry name" value="ASX_HYDROXYL"/>
    <property type="match status" value="2"/>
</dbReference>
<dbReference type="Pfam" id="PF14670">
    <property type="entry name" value="FXa_inhibition"/>
    <property type="match status" value="2"/>
</dbReference>
<dbReference type="AlphaFoldDB" id="A0A3M0JLX8"/>
<dbReference type="PROSITE" id="PS01187">
    <property type="entry name" value="EGF_CA"/>
    <property type="match status" value="3"/>
</dbReference>
<dbReference type="GO" id="GO:0005509">
    <property type="term" value="F:calcium ion binding"/>
    <property type="evidence" value="ECO:0007669"/>
    <property type="project" value="InterPro"/>
</dbReference>
<evidence type="ECO:0000313" key="9">
    <source>
        <dbReference type="Proteomes" id="UP000269221"/>
    </source>
</evidence>
<dbReference type="FunFam" id="2.10.25.10:FF:000010">
    <property type="entry name" value="Pro-epidermal growth factor"/>
    <property type="match status" value="2"/>
</dbReference>
<reference evidence="8 9" key="1">
    <citation type="submission" date="2018-07" db="EMBL/GenBank/DDBJ databases">
        <title>A high quality draft genome assembly of the barn swallow (H. rustica rustica).</title>
        <authorList>
            <person name="Formenti G."/>
            <person name="Chiara M."/>
            <person name="Poveda L."/>
            <person name="Francoijs K.-J."/>
            <person name="Bonisoli-Alquati A."/>
            <person name="Canova L."/>
            <person name="Gianfranceschi L."/>
            <person name="Horner D.S."/>
            <person name="Saino N."/>
        </authorList>
    </citation>
    <scope>NUCLEOTIDE SEQUENCE [LARGE SCALE GENOMIC DNA]</scope>
    <source>
        <strain evidence="8">Chelidonia</strain>
        <tissue evidence="8">Blood</tissue>
    </source>
</reference>
<dbReference type="PANTHER" id="PTHR24035:SF109">
    <property type="entry name" value="PROTEIN DRAPER"/>
    <property type="match status" value="1"/>
</dbReference>
<sequence>MLTQNPGWEFCPSSAPSKVWDKEKLSGECCPISFWQPMTGKGRLLIIHWQTRGASKPKDSAVGKALDVNECTTENGGCHDRCCNTIGSYHCKCPAGQKLGEDGKSCADVDECEVLNGGCQQGCANTHGSFQCQCRAGFRLHADGRTCIGDKFSQVVDVHSFTASLAPAVNSCSINNGGCEQDCVQLSEDHYKCQCQPGYQLKTDAKSCEGALDVMAGRTGDPDVHSLAVTDWKFCPMPGSVQGQAGWGLEQAGIMEDVDECAGGRGRCAHRCVNTPGSFSCACSPGFELGADGRQCYQVDECETGESCCSQFCINYAGGYECACKAGFQLSADGCSCDDVDECRLDNGNCDHFCVNSLGSYECACKEGYRQGDSRWACVGVEEADAEEAAPGLQFRGPPQLLRYALGSLAEDGDPRGELTLVHRVVCLGDTFGQDCSLRCEDCLHGGRCNSERSGCVCTPGWAGVICNETCPPGTFGRGCAGACQCRNGGSCDPGTGQCRCPPGVLGRLCEDGCPKGFFGKNCNKPCNCANKGHCHRLYGACLCDPGLYGRFCHLTCPRWAFGAGCSEECQCVKEHTLECSPRNGSCTCQPGYHGKKCQKDFSLARQDCVAFIAVILLVSLAALGWAAGRGAAVEEPRVIPRQDSVFAQLGRLVLRVSKVCEVLDQDCPDGQWGPDCQSSCQPCANGGQCNRETGACDCPPGYTGPSCSANNSQSHTIIIIIIITITPSTGQFPSSPIAGDTFAPGLLFHETLL</sequence>
<dbReference type="PROSITE" id="PS50026">
    <property type="entry name" value="EGF_3"/>
    <property type="match status" value="3"/>
</dbReference>
<dbReference type="STRING" id="333673.A0A3M0JLX8"/>
<comment type="caution">
    <text evidence="6">Lacks conserved residue(s) required for the propagation of feature annotation.</text>
</comment>
<evidence type="ECO:0000256" key="5">
    <source>
        <dbReference type="ARBA" id="ARBA00023180"/>
    </source>
</evidence>
<evidence type="ECO:0000256" key="1">
    <source>
        <dbReference type="ARBA" id="ARBA00022536"/>
    </source>
</evidence>
<dbReference type="InterPro" id="IPR052108">
    <property type="entry name" value="MEGF/SIB"/>
</dbReference>
<dbReference type="InterPro" id="IPR018097">
    <property type="entry name" value="EGF_Ca-bd_CS"/>
</dbReference>
<evidence type="ECO:0000256" key="6">
    <source>
        <dbReference type="PROSITE-ProRule" id="PRU00076"/>
    </source>
</evidence>
<dbReference type="Proteomes" id="UP000269221">
    <property type="component" value="Unassembled WGS sequence"/>
</dbReference>
<feature type="domain" description="EGF-like" evidence="7">
    <location>
        <begin position="476"/>
        <end position="511"/>
    </location>
</feature>
<dbReference type="InterPro" id="IPR026823">
    <property type="entry name" value="cEGF"/>
</dbReference>
<dbReference type="Gene3D" id="2.170.300.10">
    <property type="entry name" value="Tie2 ligand-binding domain superfamily"/>
    <property type="match status" value="2"/>
</dbReference>
<dbReference type="PROSITE" id="PS00022">
    <property type="entry name" value="EGF_1"/>
    <property type="match status" value="4"/>
</dbReference>
<accession>A0A3M0JLX8</accession>
<dbReference type="InterPro" id="IPR000742">
    <property type="entry name" value="EGF"/>
</dbReference>
<dbReference type="SUPFAM" id="SSF57184">
    <property type="entry name" value="Growth factor receptor domain"/>
    <property type="match status" value="2"/>
</dbReference>
<dbReference type="FunFam" id="2.170.300.10:FF:000041">
    <property type="entry name" value="Tyrosine protein kinase receptor tie-1, putative"/>
    <property type="match status" value="1"/>
</dbReference>
<dbReference type="PROSITE" id="PS01186">
    <property type="entry name" value="EGF_2"/>
    <property type="match status" value="4"/>
</dbReference>
<dbReference type="InterPro" id="IPR001881">
    <property type="entry name" value="EGF-like_Ca-bd_dom"/>
</dbReference>
<evidence type="ECO:0000313" key="8">
    <source>
        <dbReference type="EMBL" id="RMC01943.1"/>
    </source>
</evidence>